<dbReference type="PANTHER" id="PTHR12714:SF24">
    <property type="entry name" value="SLR1182 PROTEIN"/>
    <property type="match status" value="1"/>
</dbReference>
<feature type="transmembrane region" description="Helical" evidence="5">
    <location>
        <begin position="49"/>
        <end position="67"/>
    </location>
</feature>
<evidence type="ECO:0000313" key="6">
    <source>
        <dbReference type="EMBL" id="GLQ17978.1"/>
    </source>
</evidence>
<feature type="transmembrane region" description="Helical" evidence="5">
    <location>
        <begin position="98"/>
        <end position="127"/>
    </location>
</feature>
<keyword evidence="6" id="KW-0808">Transferase</keyword>
<dbReference type="PANTHER" id="PTHR12714">
    <property type="entry name" value="PROTEIN-S ISOPRENYLCYSTEINE O-METHYLTRANSFERASE"/>
    <property type="match status" value="1"/>
</dbReference>
<protein>
    <submittedName>
        <fullName evidence="6">Protein-S-isoprenylcysteine methyltransferase</fullName>
    </submittedName>
</protein>
<accession>A0ABQ5UTS9</accession>
<dbReference type="Pfam" id="PF04191">
    <property type="entry name" value="PEMT"/>
    <property type="match status" value="1"/>
</dbReference>
<dbReference type="Proteomes" id="UP001161405">
    <property type="component" value="Unassembled WGS sequence"/>
</dbReference>
<comment type="subcellular location">
    <subcellularLocation>
        <location evidence="1">Endomembrane system</location>
        <topology evidence="1">Multi-pass membrane protein</topology>
    </subcellularLocation>
</comment>
<name>A0ABQ5UTS9_9HYPH</name>
<evidence type="ECO:0000256" key="4">
    <source>
        <dbReference type="ARBA" id="ARBA00023136"/>
    </source>
</evidence>
<proteinExistence type="predicted"/>
<dbReference type="GO" id="GO:0008168">
    <property type="term" value="F:methyltransferase activity"/>
    <property type="evidence" value="ECO:0007669"/>
    <property type="project" value="UniProtKB-KW"/>
</dbReference>
<keyword evidence="4 5" id="KW-0472">Membrane</keyword>
<dbReference type="EMBL" id="BSNI01000002">
    <property type="protein sequence ID" value="GLQ17978.1"/>
    <property type="molecule type" value="Genomic_DNA"/>
</dbReference>
<dbReference type="Gene3D" id="1.20.120.1630">
    <property type="match status" value="1"/>
</dbReference>
<sequence>MSEHTRDNPNGVIFPPLLLLIGFVLAILLEWLLPIVFLAPAFQSKFQTGFSAILALVGVSIAILGVTELRKHDTHVEPHKPALFLVNSGIYKLTRNPIYLGMVIFFLSTSIFWNLEWGVIITIPVFLTLHYGVIKREEAYLANKFGAAYMLFRKETRRWL</sequence>
<dbReference type="RefSeq" id="WP_284364513.1">
    <property type="nucleotide sequence ID" value="NZ_BSNI01000002.1"/>
</dbReference>
<evidence type="ECO:0000256" key="5">
    <source>
        <dbReference type="SAM" id="Phobius"/>
    </source>
</evidence>
<comment type="caution">
    <text evidence="6">The sequence shown here is derived from an EMBL/GenBank/DDBJ whole genome shotgun (WGS) entry which is preliminary data.</text>
</comment>
<evidence type="ECO:0000313" key="7">
    <source>
        <dbReference type="Proteomes" id="UP001161405"/>
    </source>
</evidence>
<dbReference type="InterPro" id="IPR007318">
    <property type="entry name" value="Phopholipid_MeTrfase"/>
</dbReference>
<dbReference type="GO" id="GO:0032259">
    <property type="term" value="P:methylation"/>
    <property type="evidence" value="ECO:0007669"/>
    <property type="project" value="UniProtKB-KW"/>
</dbReference>
<keyword evidence="6" id="KW-0489">Methyltransferase</keyword>
<feature type="transmembrane region" description="Helical" evidence="5">
    <location>
        <begin position="12"/>
        <end position="37"/>
    </location>
</feature>
<evidence type="ECO:0000256" key="3">
    <source>
        <dbReference type="ARBA" id="ARBA00022989"/>
    </source>
</evidence>
<reference evidence="6" key="2">
    <citation type="submission" date="2023-01" db="EMBL/GenBank/DDBJ databases">
        <title>Draft genome sequence of Maritalea porphyrae strain NBRC 107169.</title>
        <authorList>
            <person name="Sun Q."/>
            <person name="Mori K."/>
        </authorList>
    </citation>
    <scope>NUCLEOTIDE SEQUENCE</scope>
    <source>
        <strain evidence="6">NBRC 107169</strain>
    </source>
</reference>
<gene>
    <name evidence="6" type="ORF">GCM10007879_22270</name>
</gene>
<organism evidence="6 7">
    <name type="scientific">Maritalea porphyrae</name>
    <dbReference type="NCBI Taxonomy" id="880732"/>
    <lineage>
        <taxon>Bacteria</taxon>
        <taxon>Pseudomonadati</taxon>
        <taxon>Pseudomonadota</taxon>
        <taxon>Alphaproteobacteria</taxon>
        <taxon>Hyphomicrobiales</taxon>
        <taxon>Devosiaceae</taxon>
        <taxon>Maritalea</taxon>
    </lineage>
</organism>
<keyword evidence="2 5" id="KW-0812">Transmembrane</keyword>
<reference evidence="6" key="1">
    <citation type="journal article" date="2014" name="Int. J. Syst. Evol. Microbiol.">
        <title>Complete genome of a new Firmicutes species belonging to the dominant human colonic microbiota ('Ruminococcus bicirculans') reveals two chromosomes and a selective capacity to utilize plant glucans.</title>
        <authorList>
            <consortium name="NISC Comparative Sequencing Program"/>
            <person name="Wegmann U."/>
            <person name="Louis P."/>
            <person name="Goesmann A."/>
            <person name="Henrissat B."/>
            <person name="Duncan S.H."/>
            <person name="Flint H.J."/>
        </authorList>
    </citation>
    <scope>NUCLEOTIDE SEQUENCE</scope>
    <source>
        <strain evidence="6">NBRC 107169</strain>
    </source>
</reference>
<evidence type="ECO:0000256" key="2">
    <source>
        <dbReference type="ARBA" id="ARBA00022692"/>
    </source>
</evidence>
<evidence type="ECO:0000256" key="1">
    <source>
        <dbReference type="ARBA" id="ARBA00004127"/>
    </source>
</evidence>
<keyword evidence="7" id="KW-1185">Reference proteome</keyword>
<keyword evidence="3 5" id="KW-1133">Transmembrane helix</keyword>